<dbReference type="GO" id="GO:0009239">
    <property type="term" value="P:enterobactin biosynthetic process"/>
    <property type="evidence" value="ECO:0007669"/>
    <property type="project" value="TreeGrafter"/>
</dbReference>
<dbReference type="InterPro" id="IPR023213">
    <property type="entry name" value="CAT-like_dom_sf"/>
</dbReference>
<evidence type="ECO:0000313" key="2">
    <source>
        <dbReference type="EMBL" id="MQT04143.1"/>
    </source>
</evidence>
<keyword evidence="3" id="KW-1185">Reference proteome</keyword>
<dbReference type="SUPFAM" id="SSF52777">
    <property type="entry name" value="CoA-dependent acyltransferases"/>
    <property type="match status" value="2"/>
</dbReference>
<dbReference type="AlphaFoldDB" id="A0A646KPI7"/>
<protein>
    <recommendedName>
        <fullName evidence="1">Condensation domain-containing protein</fullName>
    </recommendedName>
</protein>
<dbReference type="GO" id="GO:0031177">
    <property type="term" value="F:phosphopantetheine binding"/>
    <property type="evidence" value="ECO:0007669"/>
    <property type="project" value="TreeGrafter"/>
</dbReference>
<dbReference type="Proteomes" id="UP000419138">
    <property type="component" value="Unassembled WGS sequence"/>
</dbReference>
<dbReference type="Gene3D" id="3.30.559.10">
    <property type="entry name" value="Chloramphenicol acetyltransferase-like domain"/>
    <property type="match status" value="1"/>
</dbReference>
<organism evidence="2 3">
    <name type="scientific">Streptomyces jumonjinensis</name>
    <dbReference type="NCBI Taxonomy" id="1945"/>
    <lineage>
        <taxon>Bacteria</taxon>
        <taxon>Bacillati</taxon>
        <taxon>Actinomycetota</taxon>
        <taxon>Actinomycetes</taxon>
        <taxon>Kitasatosporales</taxon>
        <taxon>Streptomycetaceae</taxon>
        <taxon>Streptomyces</taxon>
    </lineage>
</organism>
<dbReference type="GO" id="GO:0043041">
    <property type="term" value="P:amino acid activation for nonribosomal peptide biosynthetic process"/>
    <property type="evidence" value="ECO:0007669"/>
    <property type="project" value="TreeGrafter"/>
</dbReference>
<dbReference type="GO" id="GO:0009366">
    <property type="term" value="C:enterobactin synthetase complex"/>
    <property type="evidence" value="ECO:0007669"/>
    <property type="project" value="TreeGrafter"/>
</dbReference>
<dbReference type="Gene3D" id="3.30.559.30">
    <property type="entry name" value="Nonribosomal peptide synthetase, condensation domain"/>
    <property type="match status" value="1"/>
</dbReference>
<sequence>MPALRGAAQALIARHDALRTCVDDESGVPEGRVPPPDAVPVDVTSHMAAGEEELEDLLRTAALRPFDLGEGPLLRLTVIRPAGERNQYVVLLVLHHMAVDGWSGAILRREFWELYDAFASGREPRLPELTAGYSDYAAWQRSWLDGEEAAEQLAYWCEHLARAPETVSFGGEAAAAPEPRSTEVVEFALPPAAVQAVRDAGPVFGTTAFVVLLAGFAAALSQVAETAECVVATPVTDRPTAALEGVVGSFDNTVLLRIAPRPAARMKEFIEHVRTVALHAFVNKEIPFQHVVRALAPARGGGVAPPLCNVAFSIEEAIDEHWNLHLAEVVTHPWVFLPPPRFDLTLMAELAQDTITGRLYLNPARVPRPTAERLAQATADILTRLSTQPGSPLRTEENPA</sequence>
<dbReference type="GO" id="GO:0005829">
    <property type="term" value="C:cytosol"/>
    <property type="evidence" value="ECO:0007669"/>
    <property type="project" value="TreeGrafter"/>
</dbReference>
<evidence type="ECO:0000313" key="3">
    <source>
        <dbReference type="Proteomes" id="UP000419138"/>
    </source>
</evidence>
<dbReference type="InterPro" id="IPR001242">
    <property type="entry name" value="Condensation_dom"/>
</dbReference>
<dbReference type="EMBL" id="VCLA01000184">
    <property type="protein sequence ID" value="MQT04143.1"/>
    <property type="molecule type" value="Genomic_DNA"/>
</dbReference>
<comment type="caution">
    <text evidence="2">The sequence shown here is derived from an EMBL/GenBank/DDBJ whole genome shotgun (WGS) entry which is preliminary data.</text>
</comment>
<proteinExistence type="predicted"/>
<dbReference type="GO" id="GO:0047527">
    <property type="term" value="F:2,3-dihydroxybenzoate-serine ligase activity"/>
    <property type="evidence" value="ECO:0007669"/>
    <property type="project" value="TreeGrafter"/>
</dbReference>
<dbReference type="PANTHER" id="PTHR45527:SF1">
    <property type="entry name" value="FATTY ACID SYNTHASE"/>
    <property type="match status" value="1"/>
</dbReference>
<gene>
    <name evidence="2" type="ORF">FF041_29445</name>
</gene>
<accession>A0A646KPI7</accession>
<dbReference type="Pfam" id="PF00668">
    <property type="entry name" value="Condensation"/>
    <property type="match status" value="1"/>
</dbReference>
<reference evidence="2 3" key="1">
    <citation type="submission" date="2019-05" db="EMBL/GenBank/DDBJ databases">
        <title>Comparative genomics and metabolomics analyses of clavulanic acid producing Streptomyces species provides insight into specialized metabolism and evolution of beta-lactam biosynthetic gene clusters.</title>
        <authorList>
            <person name="Moore M.A."/>
            <person name="Cruz-Morales P."/>
            <person name="Barona Gomez F."/>
            <person name="Kapil T."/>
        </authorList>
    </citation>
    <scope>NUCLEOTIDE SEQUENCE [LARGE SCALE GENOMIC DNA]</scope>
    <source>
        <strain evidence="2 3">NRRL 5741</strain>
    </source>
</reference>
<dbReference type="PANTHER" id="PTHR45527">
    <property type="entry name" value="NONRIBOSOMAL PEPTIDE SYNTHETASE"/>
    <property type="match status" value="1"/>
</dbReference>
<name>A0A646KPI7_STRJU</name>
<feature type="domain" description="Condensation" evidence="1">
    <location>
        <begin position="3"/>
        <end position="396"/>
    </location>
</feature>
<dbReference type="OrthoDB" id="2472181at2"/>
<dbReference type="GO" id="GO:0008610">
    <property type="term" value="P:lipid biosynthetic process"/>
    <property type="evidence" value="ECO:0007669"/>
    <property type="project" value="UniProtKB-ARBA"/>
</dbReference>
<evidence type="ECO:0000259" key="1">
    <source>
        <dbReference type="Pfam" id="PF00668"/>
    </source>
</evidence>